<reference evidence="2" key="1">
    <citation type="submission" date="2022-11" db="UniProtKB">
        <authorList>
            <consortium name="WormBaseParasite"/>
        </authorList>
    </citation>
    <scope>IDENTIFICATION</scope>
</reference>
<organism evidence="1 2">
    <name type="scientific">Romanomermis culicivorax</name>
    <name type="common">Nematode worm</name>
    <dbReference type="NCBI Taxonomy" id="13658"/>
    <lineage>
        <taxon>Eukaryota</taxon>
        <taxon>Metazoa</taxon>
        <taxon>Ecdysozoa</taxon>
        <taxon>Nematoda</taxon>
        <taxon>Enoplea</taxon>
        <taxon>Dorylaimia</taxon>
        <taxon>Mermithida</taxon>
        <taxon>Mermithoidea</taxon>
        <taxon>Mermithidae</taxon>
        <taxon>Romanomermis</taxon>
    </lineage>
</organism>
<protein>
    <submittedName>
        <fullName evidence="2">Uncharacterized protein</fullName>
    </submittedName>
</protein>
<proteinExistence type="predicted"/>
<accession>A0A915IT59</accession>
<keyword evidence="1" id="KW-1185">Reference proteome</keyword>
<evidence type="ECO:0000313" key="1">
    <source>
        <dbReference type="Proteomes" id="UP000887565"/>
    </source>
</evidence>
<name>A0A915IT59_ROMCU</name>
<dbReference type="Proteomes" id="UP000887565">
    <property type="component" value="Unplaced"/>
</dbReference>
<evidence type="ECO:0000313" key="2">
    <source>
        <dbReference type="WBParaSite" id="nRc.2.0.1.t17379-RA"/>
    </source>
</evidence>
<dbReference type="WBParaSite" id="nRc.2.0.1.t17379-RA">
    <property type="protein sequence ID" value="nRc.2.0.1.t17379-RA"/>
    <property type="gene ID" value="nRc.2.0.1.g17379"/>
</dbReference>
<dbReference type="AlphaFoldDB" id="A0A915IT59"/>
<sequence length="281" mass="32439">MFYLKSEKIQRSFTHYGALDRNDRTFQSNVREYLFHVLPITIGVEIYGESNIFSVCSEFPTVVERHTIGQDEIKRFVYIYVTETLQAQLEIYNKLSGIFVDVVIAFVSPGIEFFRMYTNHTKSWNINVFRQSKERDYVPHDKPSNQVPKNAQQFHISPPSSHKNNFLTVAIGAGENHKYSKKMCDIYYFISLDSITKTPCPESMMLGAFFLHFFTFEIETLFHFADYKTDRQTPGFDRLFVPGSPTVAGVVSHSRGEQVPIIGLEPRRRREMGVSASVAEK</sequence>